<accession>W3X313</accession>
<dbReference type="Proteomes" id="UP000030651">
    <property type="component" value="Unassembled WGS sequence"/>
</dbReference>
<dbReference type="InParanoid" id="W3X313"/>
<organism evidence="1 2">
    <name type="scientific">Pestalotiopsis fici (strain W106-1 / CGMCC3.15140)</name>
    <dbReference type="NCBI Taxonomy" id="1229662"/>
    <lineage>
        <taxon>Eukaryota</taxon>
        <taxon>Fungi</taxon>
        <taxon>Dikarya</taxon>
        <taxon>Ascomycota</taxon>
        <taxon>Pezizomycotina</taxon>
        <taxon>Sordariomycetes</taxon>
        <taxon>Xylariomycetidae</taxon>
        <taxon>Amphisphaeriales</taxon>
        <taxon>Sporocadaceae</taxon>
        <taxon>Pestalotiopsis</taxon>
    </lineage>
</organism>
<name>W3X313_PESFW</name>
<keyword evidence="2" id="KW-1185">Reference proteome</keyword>
<dbReference type="HOGENOM" id="CLU_1713438_0_0_1"/>
<dbReference type="SUPFAM" id="SSF54427">
    <property type="entry name" value="NTF2-like"/>
    <property type="match status" value="1"/>
</dbReference>
<dbReference type="InterPro" id="IPR032710">
    <property type="entry name" value="NTF2-like_dom_sf"/>
</dbReference>
<dbReference type="EMBL" id="KI912113">
    <property type="protein sequence ID" value="ETS80533.1"/>
    <property type="molecule type" value="Genomic_DNA"/>
</dbReference>
<evidence type="ECO:0000313" key="2">
    <source>
        <dbReference type="Proteomes" id="UP000030651"/>
    </source>
</evidence>
<dbReference type="OMA" id="ENRYNVH"/>
<protein>
    <recommendedName>
        <fullName evidence="3">SnoaL-like domain-containing protein</fullName>
    </recommendedName>
</protein>
<sequence>MSTMTTSTLLHDRLDSLYEVWQSLSPGSSSEDFKAFADFFSQDCTAWLLSMREHETPSIGRSGVIEGIQTAIQDSQIKARRVLKRFTDVTGSTISCEMQNSLTVHGKPLDPLYETAVVAFNDQGFITDFKLYSCRSAIVAIIQDVTGVGPYERHNECHKL</sequence>
<reference evidence="2" key="1">
    <citation type="journal article" date="2015" name="BMC Genomics">
        <title>Genomic and transcriptomic analysis of the endophytic fungus Pestalotiopsis fici reveals its lifestyle and high potential for synthesis of natural products.</title>
        <authorList>
            <person name="Wang X."/>
            <person name="Zhang X."/>
            <person name="Liu L."/>
            <person name="Xiang M."/>
            <person name="Wang W."/>
            <person name="Sun X."/>
            <person name="Che Y."/>
            <person name="Guo L."/>
            <person name="Liu G."/>
            <person name="Guo L."/>
            <person name="Wang C."/>
            <person name="Yin W.B."/>
            <person name="Stadler M."/>
            <person name="Zhang X."/>
            <person name="Liu X."/>
        </authorList>
    </citation>
    <scope>NUCLEOTIDE SEQUENCE [LARGE SCALE GENOMIC DNA]</scope>
    <source>
        <strain evidence="2">W106-1 / CGMCC3.15140</strain>
    </source>
</reference>
<dbReference type="RefSeq" id="XP_007834834.1">
    <property type="nucleotide sequence ID" value="XM_007836643.1"/>
</dbReference>
<dbReference type="AlphaFoldDB" id="W3X313"/>
<dbReference type="eggNOG" id="ENOG502RR6U">
    <property type="taxonomic scope" value="Eukaryota"/>
</dbReference>
<gene>
    <name evidence="1" type="ORF">PFICI_08062</name>
</gene>
<dbReference type="GeneID" id="19273075"/>
<dbReference type="OrthoDB" id="3775006at2759"/>
<dbReference type="KEGG" id="pfy:PFICI_08062"/>
<evidence type="ECO:0008006" key="3">
    <source>
        <dbReference type="Google" id="ProtNLM"/>
    </source>
</evidence>
<proteinExistence type="predicted"/>
<evidence type="ECO:0000313" key="1">
    <source>
        <dbReference type="EMBL" id="ETS80533.1"/>
    </source>
</evidence>